<reference evidence="2 3" key="1">
    <citation type="submission" date="2019-03" db="EMBL/GenBank/DDBJ databases">
        <title>First draft genome of Liparis tanakae, snailfish: a comprehensive survey of snailfish specific genes.</title>
        <authorList>
            <person name="Kim W."/>
            <person name="Song I."/>
            <person name="Jeong J.-H."/>
            <person name="Kim D."/>
            <person name="Kim S."/>
            <person name="Ryu S."/>
            <person name="Song J.Y."/>
            <person name="Lee S.K."/>
        </authorList>
    </citation>
    <scope>NUCLEOTIDE SEQUENCE [LARGE SCALE GENOMIC DNA]</scope>
    <source>
        <tissue evidence="2">Muscle</tissue>
    </source>
</reference>
<organism evidence="2 3">
    <name type="scientific">Liparis tanakae</name>
    <name type="common">Tanaka's snailfish</name>
    <dbReference type="NCBI Taxonomy" id="230148"/>
    <lineage>
        <taxon>Eukaryota</taxon>
        <taxon>Metazoa</taxon>
        <taxon>Chordata</taxon>
        <taxon>Craniata</taxon>
        <taxon>Vertebrata</taxon>
        <taxon>Euteleostomi</taxon>
        <taxon>Actinopterygii</taxon>
        <taxon>Neopterygii</taxon>
        <taxon>Teleostei</taxon>
        <taxon>Neoteleostei</taxon>
        <taxon>Acanthomorphata</taxon>
        <taxon>Eupercaria</taxon>
        <taxon>Perciformes</taxon>
        <taxon>Cottioidei</taxon>
        <taxon>Cottales</taxon>
        <taxon>Liparidae</taxon>
        <taxon>Liparis</taxon>
    </lineage>
</organism>
<protein>
    <submittedName>
        <fullName evidence="2">Uncharacterized protein</fullName>
    </submittedName>
</protein>
<evidence type="ECO:0000256" key="1">
    <source>
        <dbReference type="SAM" id="MobiDB-lite"/>
    </source>
</evidence>
<feature type="compositionally biased region" description="Basic and acidic residues" evidence="1">
    <location>
        <begin position="105"/>
        <end position="115"/>
    </location>
</feature>
<accession>A0A4Z2E591</accession>
<keyword evidence="3" id="KW-1185">Reference proteome</keyword>
<gene>
    <name evidence="2" type="ORF">EYF80_066055</name>
</gene>
<dbReference type="EMBL" id="SRLO01017243">
    <property type="protein sequence ID" value="TNN23823.1"/>
    <property type="molecule type" value="Genomic_DNA"/>
</dbReference>
<feature type="compositionally biased region" description="Pro residues" evidence="1">
    <location>
        <begin position="9"/>
        <end position="21"/>
    </location>
</feature>
<evidence type="ECO:0000313" key="3">
    <source>
        <dbReference type="Proteomes" id="UP000314294"/>
    </source>
</evidence>
<feature type="region of interest" description="Disordered" evidence="1">
    <location>
        <begin position="1"/>
        <end position="30"/>
    </location>
</feature>
<proteinExistence type="predicted"/>
<name>A0A4Z2E591_9TELE</name>
<evidence type="ECO:0000313" key="2">
    <source>
        <dbReference type="EMBL" id="TNN23823.1"/>
    </source>
</evidence>
<comment type="caution">
    <text evidence="2">The sequence shown here is derived from an EMBL/GenBank/DDBJ whole genome shotgun (WGS) entry which is preliminary data.</text>
</comment>
<feature type="region of interest" description="Disordered" evidence="1">
    <location>
        <begin position="99"/>
        <end position="118"/>
    </location>
</feature>
<dbReference type="AlphaFoldDB" id="A0A4Z2E591"/>
<dbReference type="Proteomes" id="UP000314294">
    <property type="component" value="Unassembled WGS sequence"/>
</dbReference>
<sequence length="139" mass="15102">MDADRNGCPPSPLHPSTPPLSPSSSLLQVRGPFAVDPGDLSYSFGSFRPTGSAPSGREAFIGGKMSAVKKHIRRPAMTPTLWPSAALLNALNHSASLRGNEWNEMEERREEEKVGRPSSSVGTLFTLWAETSVKSRQRK</sequence>